<evidence type="ECO:0000313" key="2">
    <source>
        <dbReference type="Proteomes" id="UP000736672"/>
    </source>
</evidence>
<protein>
    <submittedName>
        <fullName evidence="1">Uncharacterized protein</fullName>
    </submittedName>
</protein>
<sequence>MWRWGEVEIIPEGDLVGCIVLLADLGHDASVSRLDEYRNIEGARDVGITGRPGQVPKHKQMPNANGWTSGSWSDLIGGNGMPDSKVRRKTRLKLVAMSKLVHRFLHWESNVAVTAEWLPATRRPAPNQLEVLVVVRRRSRSSVMRVPVCLISDAVPAADDIVTNRRGWLGGSEMADVGGLCQNSDSTITGVAGRQGTRQTDDLRREKKLPAFGPRPISNRVILRLCETDGSGLFCQRNGTVLGAPRPGHTRMASPAQASVTMDTNPNLPATSGTVEDARLILADGGSDMSPILPGPTWRYLLTDVRATCCDW</sequence>
<accession>A0A9P9KCE0</accession>
<gene>
    <name evidence="1" type="ORF">B0J15DRAFT_468635</name>
</gene>
<organism evidence="1 2">
    <name type="scientific">Fusarium solani</name>
    <name type="common">Filamentous fungus</name>
    <dbReference type="NCBI Taxonomy" id="169388"/>
    <lineage>
        <taxon>Eukaryota</taxon>
        <taxon>Fungi</taxon>
        <taxon>Dikarya</taxon>
        <taxon>Ascomycota</taxon>
        <taxon>Pezizomycotina</taxon>
        <taxon>Sordariomycetes</taxon>
        <taxon>Hypocreomycetidae</taxon>
        <taxon>Hypocreales</taxon>
        <taxon>Nectriaceae</taxon>
        <taxon>Fusarium</taxon>
        <taxon>Fusarium solani species complex</taxon>
    </lineage>
</organism>
<proteinExistence type="predicted"/>
<evidence type="ECO:0000313" key="1">
    <source>
        <dbReference type="EMBL" id="KAH7247889.1"/>
    </source>
</evidence>
<dbReference type="Proteomes" id="UP000736672">
    <property type="component" value="Unassembled WGS sequence"/>
</dbReference>
<dbReference type="EMBL" id="JAGTJS010000015">
    <property type="protein sequence ID" value="KAH7247889.1"/>
    <property type="molecule type" value="Genomic_DNA"/>
</dbReference>
<reference evidence="1" key="1">
    <citation type="journal article" date="2021" name="Nat. Commun.">
        <title>Genetic determinants of endophytism in the Arabidopsis root mycobiome.</title>
        <authorList>
            <person name="Mesny F."/>
            <person name="Miyauchi S."/>
            <person name="Thiergart T."/>
            <person name="Pickel B."/>
            <person name="Atanasova L."/>
            <person name="Karlsson M."/>
            <person name="Huettel B."/>
            <person name="Barry K.W."/>
            <person name="Haridas S."/>
            <person name="Chen C."/>
            <person name="Bauer D."/>
            <person name="Andreopoulos W."/>
            <person name="Pangilinan J."/>
            <person name="LaButti K."/>
            <person name="Riley R."/>
            <person name="Lipzen A."/>
            <person name="Clum A."/>
            <person name="Drula E."/>
            <person name="Henrissat B."/>
            <person name="Kohler A."/>
            <person name="Grigoriev I.V."/>
            <person name="Martin F.M."/>
            <person name="Hacquard S."/>
        </authorList>
    </citation>
    <scope>NUCLEOTIDE SEQUENCE</scope>
    <source>
        <strain evidence="1">FSSC 5 MPI-SDFR-AT-0091</strain>
    </source>
</reference>
<name>A0A9P9KCE0_FUSSL</name>
<dbReference type="AlphaFoldDB" id="A0A9P9KCE0"/>
<keyword evidence="2" id="KW-1185">Reference proteome</keyword>
<comment type="caution">
    <text evidence="1">The sequence shown here is derived from an EMBL/GenBank/DDBJ whole genome shotgun (WGS) entry which is preliminary data.</text>
</comment>